<sequence length="332" mass="34568">MNKRLLLILTLASCQQLTKVRDRNVAVAAGQVAYAKGDAARAAQEFEAALAAKARRVPDPLLVLNLGHAQARAGQAGAARGTYTRVLTGSPDDIGSVARQQLAVLAAQQGQVAQALSLLRQALIVNPANAGARYDYEVLSDYLARQQAPDMPPPGAGSGAEQQPKDSDKKSASGKSPPEKAGADDAGELPQPKQPPGPPAGQPESQPNPTGQADPQRPSSLPGSTAKGGRGVGNGERQPLATGSTPGAQRGLDMSGKAGPAAPAGFGRRPGSEAALPEDARLQTQRERLRAMNLSPAQARQVLEALRGQEQQYLQQLERPATVKPDPTKPTW</sequence>
<organism evidence="3 4">
    <name type="scientific">Hymenobacter aranciens</name>
    <dbReference type="NCBI Taxonomy" id="3063996"/>
    <lineage>
        <taxon>Bacteria</taxon>
        <taxon>Pseudomonadati</taxon>
        <taxon>Bacteroidota</taxon>
        <taxon>Cytophagia</taxon>
        <taxon>Cytophagales</taxon>
        <taxon>Hymenobacteraceae</taxon>
        <taxon>Hymenobacter</taxon>
    </lineage>
</organism>
<dbReference type="InterPro" id="IPR011990">
    <property type="entry name" value="TPR-like_helical_dom_sf"/>
</dbReference>
<dbReference type="SUPFAM" id="SSF48452">
    <property type="entry name" value="TPR-like"/>
    <property type="match status" value="1"/>
</dbReference>
<dbReference type="Gene3D" id="1.25.40.10">
    <property type="entry name" value="Tetratricopeptide repeat domain"/>
    <property type="match status" value="1"/>
</dbReference>
<evidence type="ECO:0000313" key="4">
    <source>
        <dbReference type="Proteomes" id="UP001176429"/>
    </source>
</evidence>
<feature type="repeat" description="TPR" evidence="1">
    <location>
        <begin position="96"/>
        <end position="129"/>
    </location>
</feature>
<dbReference type="Proteomes" id="UP001176429">
    <property type="component" value="Unassembled WGS sequence"/>
</dbReference>
<evidence type="ECO:0000256" key="1">
    <source>
        <dbReference type="PROSITE-ProRule" id="PRU00339"/>
    </source>
</evidence>
<keyword evidence="1" id="KW-0802">TPR repeat</keyword>
<feature type="compositionally biased region" description="Basic and acidic residues" evidence="2">
    <location>
        <begin position="163"/>
        <end position="183"/>
    </location>
</feature>
<reference evidence="3" key="1">
    <citation type="submission" date="2023-07" db="EMBL/GenBank/DDBJ databases">
        <authorList>
            <person name="Kim M.K."/>
        </authorList>
    </citation>
    <scope>NUCLEOTIDE SEQUENCE</scope>
    <source>
        <strain evidence="3">ASUV-10-1</strain>
    </source>
</reference>
<dbReference type="RefSeq" id="WP_305009140.1">
    <property type="nucleotide sequence ID" value="NZ_JAUQSY010000024.1"/>
</dbReference>
<accession>A0ABT9BHE6</accession>
<feature type="region of interest" description="Disordered" evidence="2">
    <location>
        <begin position="146"/>
        <end position="285"/>
    </location>
</feature>
<dbReference type="EMBL" id="JAUQSY010000024">
    <property type="protein sequence ID" value="MDO7877686.1"/>
    <property type="molecule type" value="Genomic_DNA"/>
</dbReference>
<evidence type="ECO:0008006" key="5">
    <source>
        <dbReference type="Google" id="ProtNLM"/>
    </source>
</evidence>
<name>A0ABT9BHE6_9BACT</name>
<evidence type="ECO:0000256" key="2">
    <source>
        <dbReference type="SAM" id="MobiDB-lite"/>
    </source>
</evidence>
<gene>
    <name evidence="3" type="ORF">Q5H93_23320</name>
</gene>
<dbReference type="PROSITE" id="PS50005">
    <property type="entry name" value="TPR"/>
    <property type="match status" value="1"/>
</dbReference>
<feature type="compositionally biased region" description="Low complexity" evidence="2">
    <location>
        <begin position="258"/>
        <end position="269"/>
    </location>
</feature>
<keyword evidence="4" id="KW-1185">Reference proteome</keyword>
<evidence type="ECO:0000313" key="3">
    <source>
        <dbReference type="EMBL" id="MDO7877686.1"/>
    </source>
</evidence>
<protein>
    <recommendedName>
        <fullName evidence="5">Tetratricopeptide repeat protein</fullName>
    </recommendedName>
</protein>
<feature type="region of interest" description="Disordered" evidence="2">
    <location>
        <begin position="313"/>
        <end position="332"/>
    </location>
</feature>
<comment type="caution">
    <text evidence="3">The sequence shown here is derived from an EMBL/GenBank/DDBJ whole genome shotgun (WGS) entry which is preliminary data.</text>
</comment>
<proteinExistence type="predicted"/>
<dbReference type="InterPro" id="IPR019734">
    <property type="entry name" value="TPR_rpt"/>
</dbReference>
<feature type="compositionally biased region" description="Pro residues" evidence="2">
    <location>
        <begin position="192"/>
        <end position="201"/>
    </location>
</feature>
<feature type="compositionally biased region" description="Polar residues" evidence="2">
    <location>
        <begin position="208"/>
        <end position="223"/>
    </location>
</feature>